<dbReference type="InterPro" id="IPR013332">
    <property type="entry name" value="KPR_N"/>
</dbReference>
<protein>
    <recommendedName>
        <fullName evidence="4">2-dehydropantoate 2-reductase</fullName>
        <ecNumber evidence="4">1.1.1.169</ecNumber>
    </recommendedName>
    <alternativeName>
        <fullName evidence="4">Ketopantoate reductase</fullName>
    </alternativeName>
</protein>
<sequence length="314" mass="32621">MRVLVYGAGGIGLYFAARLSLAGVSVTLKGRTATVAAVRRTPITIRHGSDVAVAPAVRVVDHLESEESFDAVILAVKAWQVEEAARETAPVLASGGRLITTQNGVDSPAHAGAHVGEDNVIAGTCVVIARRLDASTVEYVGSDATMTLGYLAGGEADEPARKTIAALAQAGITADWTGDIRRALWKKLALISSYGGVGAISGVTVGETRAVPETRELVTTAIREAFAVADSLGVALTDTDLDDVLHTYLHVFSPETTASMQRDLAAGLPSELADQNGAVVRHGREQGVATPVQATIYASQLPRETAARERGSGS</sequence>
<dbReference type="RefSeq" id="WP_093940636.1">
    <property type="nucleotide sequence ID" value="NZ_CP022521.1"/>
</dbReference>
<keyword evidence="3 4" id="KW-0560">Oxidoreductase</keyword>
<comment type="pathway">
    <text evidence="4">Cofactor biosynthesis; (R)-pantothenate biosynthesis; (R)-pantoate from 3-methyl-2-oxobutanoate: step 2/2.</text>
</comment>
<dbReference type="OrthoDB" id="9796561at2"/>
<dbReference type="PANTHER" id="PTHR21708">
    <property type="entry name" value="PROBABLE 2-DEHYDROPANTOATE 2-REDUCTASE"/>
    <property type="match status" value="1"/>
</dbReference>
<dbReference type="GO" id="GO:0015940">
    <property type="term" value="P:pantothenate biosynthetic process"/>
    <property type="evidence" value="ECO:0007669"/>
    <property type="project" value="UniProtKB-UniPathway"/>
</dbReference>
<keyword evidence="2 4" id="KW-0521">NADP</keyword>
<evidence type="ECO:0000313" key="5">
    <source>
        <dbReference type="EMBL" id="ASO19062.1"/>
    </source>
</evidence>
<gene>
    <name evidence="5" type="primary">panE</name>
    <name evidence="5" type="ORF">AHOG_07070</name>
</gene>
<evidence type="ECO:0000313" key="6">
    <source>
        <dbReference type="Proteomes" id="UP000204221"/>
    </source>
</evidence>
<dbReference type="InterPro" id="IPR051402">
    <property type="entry name" value="KPR-Related"/>
</dbReference>
<dbReference type="InterPro" id="IPR036291">
    <property type="entry name" value="NAD(P)-bd_dom_sf"/>
</dbReference>
<dbReference type="NCBIfam" id="TIGR00745">
    <property type="entry name" value="apbA_panE"/>
    <property type="match status" value="1"/>
</dbReference>
<accession>A0A221VZW8</accession>
<name>A0A221VZW8_9PSEU</name>
<dbReference type="Gene3D" id="1.10.1040.10">
    <property type="entry name" value="N-(1-d-carboxylethyl)-l-norvaline Dehydrogenase, domain 2"/>
    <property type="match status" value="1"/>
</dbReference>
<dbReference type="EMBL" id="CP022521">
    <property type="protein sequence ID" value="ASO19062.1"/>
    <property type="molecule type" value="Genomic_DNA"/>
</dbReference>
<keyword evidence="6" id="KW-1185">Reference proteome</keyword>
<keyword evidence="4" id="KW-0566">Pantothenate biosynthesis</keyword>
<dbReference type="GO" id="GO:0005737">
    <property type="term" value="C:cytoplasm"/>
    <property type="evidence" value="ECO:0007669"/>
    <property type="project" value="TreeGrafter"/>
</dbReference>
<dbReference type="InterPro" id="IPR013328">
    <property type="entry name" value="6PGD_dom2"/>
</dbReference>
<comment type="similarity">
    <text evidence="1 4">Belongs to the ketopantoate reductase family.</text>
</comment>
<dbReference type="PANTHER" id="PTHR21708:SF26">
    <property type="entry name" value="2-DEHYDROPANTOATE 2-REDUCTASE"/>
    <property type="match status" value="1"/>
</dbReference>
<dbReference type="UniPathway" id="UPA00028">
    <property type="reaction ID" value="UER00004"/>
</dbReference>
<dbReference type="InterPro" id="IPR003710">
    <property type="entry name" value="ApbA"/>
</dbReference>
<comment type="function">
    <text evidence="4">Catalyzes the NADPH-dependent reduction of ketopantoate into pantoic acid.</text>
</comment>
<dbReference type="Gene3D" id="3.40.50.720">
    <property type="entry name" value="NAD(P)-binding Rossmann-like Domain"/>
    <property type="match status" value="1"/>
</dbReference>
<dbReference type="KEGG" id="ahg:AHOG_07070"/>
<dbReference type="GO" id="GO:0008677">
    <property type="term" value="F:2-dehydropantoate 2-reductase activity"/>
    <property type="evidence" value="ECO:0007669"/>
    <property type="project" value="UniProtKB-EC"/>
</dbReference>
<dbReference type="Pfam" id="PF02558">
    <property type="entry name" value="ApbA"/>
    <property type="match status" value="1"/>
</dbReference>
<dbReference type="Pfam" id="PF08546">
    <property type="entry name" value="ApbA_C"/>
    <property type="match status" value="1"/>
</dbReference>
<dbReference type="SUPFAM" id="SSF48179">
    <property type="entry name" value="6-phosphogluconate dehydrogenase C-terminal domain-like"/>
    <property type="match status" value="1"/>
</dbReference>
<dbReference type="Proteomes" id="UP000204221">
    <property type="component" value="Chromosome"/>
</dbReference>
<proteinExistence type="inferred from homology"/>
<evidence type="ECO:0000256" key="4">
    <source>
        <dbReference type="RuleBase" id="RU362068"/>
    </source>
</evidence>
<organism evidence="5 6">
    <name type="scientific">Actinoalloteichus hoggarensis</name>
    <dbReference type="NCBI Taxonomy" id="1470176"/>
    <lineage>
        <taxon>Bacteria</taxon>
        <taxon>Bacillati</taxon>
        <taxon>Actinomycetota</taxon>
        <taxon>Actinomycetes</taxon>
        <taxon>Pseudonocardiales</taxon>
        <taxon>Pseudonocardiaceae</taxon>
        <taxon>Actinoalloteichus</taxon>
    </lineage>
</organism>
<evidence type="ECO:0000256" key="2">
    <source>
        <dbReference type="ARBA" id="ARBA00022857"/>
    </source>
</evidence>
<dbReference type="InterPro" id="IPR008927">
    <property type="entry name" value="6-PGluconate_DH-like_C_sf"/>
</dbReference>
<evidence type="ECO:0000256" key="1">
    <source>
        <dbReference type="ARBA" id="ARBA00007870"/>
    </source>
</evidence>
<dbReference type="AlphaFoldDB" id="A0A221VZW8"/>
<dbReference type="SUPFAM" id="SSF51735">
    <property type="entry name" value="NAD(P)-binding Rossmann-fold domains"/>
    <property type="match status" value="1"/>
</dbReference>
<dbReference type="InterPro" id="IPR013752">
    <property type="entry name" value="KPA_reductase"/>
</dbReference>
<reference evidence="5 6" key="1">
    <citation type="submission" date="2017-07" db="EMBL/GenBank/DDBJ databases">
        <title>Complete genome sequence of Actinoalloteichus hoggarensis DSM 45943, type strain of Actinoalloteichus hoggarensis.</title>
        <authorList>
            <person name="Ruckert C."/>
            <person name="Nouioui I."/>
            <person name="Willmese J."/>
            <person name="van Wezel G."/>
            <person name="Klenk H.-P."/>
            <person name="Kalinowski J."/>
            <person name="Zotchev S.B."/>
        </authorList>
    </citation>
    <scope>NUCLEOTIDE SEQUENCE [LARGE SCALE GENOMIC DNA]</scope>
    <source>
        <strain evidence="5 6">DSM 45943</strain>
    </source>
</reference>
<comment type="catalytic activity">
    <reaction evidence="4">
        <text>(R)-pantoate + NADP(+) = 2-dehydropantoate + NADPH + H(+)</text>
        <dbReference type="Rhea" id="RHEA:16233"/>
        <dbReference type="ChEBI" id="CHEBI:11561"/>
        <dbReference type="ChEBI" id="CHEBI:15378"/>
        <dbReference type="ChEBI" id="CHEBI:15980"/>
        <dbReference type="ChEBI" id="CHEBI:57783"/>
        <dbReference type="ChEBI" id="CHEBI:58349"/>
        <dbReference type="EC" id="1.1.1.169"/>
    </reaction>
</comment>
<dbReference type="EC" id="1.1.1.169" evidence="4"/>
<evidence type="ECO:0000256" key="3">
    <source>
        <dbReference type="ARBA" id="ARBA00023002"/>
    </source>
</evidence>